<dbReference type="KEGG" id="sod:Sant_0213"/>
<dbReference type="HOGENOM" id="CLU_000022_59_0_6"/>
<dbReference type="InterPro" id="IPR045851">
    <property type="entry name" value="AMP-bd_C_sf"/>
</dbReference>
<dbReference type="InterPro" id="IPR025110">
    <property type="entry name" value="AMP-bd_C"/>
</dbReference>
<dbReference type="Pfam" id="PF13193">
    <property type="entry name" value="AMP-binding_C"/>
    <property type="match status" value="1"/>
</dbReference>
<dbReference type="InterPro" id="IPR020845">
    <property type="entry name" value="AMP-binding_CS"/>
</dbReference>
<evidence type="ECO:0000313" key="3">
    <source>
        <dbReference type="EMBL" id="AHF75329.1"/>
    </source>
</evidence>
<dbReference type="GO" id="GO:0016878">
    <property type="term" value="F:acid-thiol ligase activity"/>
    <property type="evidence" value="ECO:0007669"/>
    <property type="project" value="UniProtKB-ARBA"/>
</dbReference>
<dbReference type="PROSITE" id="PS00455">
    <property type="entry name" value="AMP_BINDING"/>
    <property type="match status" value="1"/>
</dbReference>
<dbReference type="RefSeq" id="WP_025420481.1">
    <property type="nucleotide sequence ID" value="NZ_CP006569.1"/>
</dbReference>
<proteinExistence type="predicted"/>
<dbReference type="Gene3D" id="3.40.50.12780">
    <property type="entry name" value="N-terminal domain of ligase-like"/>
    <property type="match status" value="1"/>
</dbReference>
<dbReference type="PANTHER" id="PTHR43767:SF1">
    <property type="entry name" value="NONRIBOSOMAL PEPTIDE SYNTHASE PES1 (EUROFUNG)-RELATED"/>
    <property type="match status" value="1"/>
</dbReference>
<evidence type="ECO:0000313" key="4">
    <source>
        <dbReference type="Proteomes" id="UP000019028"/>
    </source>
</evidence>
<dbReference type="PATRIC" id="fig|1239307.3.peg.234"/>
<accession>W0HNC1</accession>
<dbReference type="OrthoDB" id="5817163at2"/>
<dbReference type="InterPro" id="IPR050237">
    <property type="entry name" value="ATP-dep_AMP-bd_enzyme"/>
</dbReference>
<dbReference type="SUPFAM" id="SSF56801">
    <property type="entry name" value="Acetyl-CoA synthetase-like"/>
    <property type="match status" value="1"/>
</dbReference>
<dbReference type="EMBL" id="CP006569">
    <property type="protein sequence ID" value="AHF75329.1"/>
    <property type="molecule type" value="Genomic_DNA"/>
</dbReference>
<dbReference type="AlphaFoldDB" id="W0HNC1"/>
<reference evidence="3 4" key="1">
    <citation type="journal article" date="2014" name="Genome Biol. Evol.">
        <title>Genome degeneration and adaptation in a nascent stage of symbiosis.</title>
        <authorList>
            <person name="Oakeson K.F."/>
            <person name="Gil R."/>
            <person name="Clayton A.L."/>
            <person name="Dunn D.M."/>
            <person name="von Niederhausern A.C."/>
            <person name="Hamil C."/>
            <person name="Aoyagi A."/>
            <person name="Duval B."/>
            <person name="Baca A."/>
            <person name="Silva F.J."/>
            <person name="Vallier A."/>
            <person name="Jackson D.G."/>
            <person name="Latorre A."/>
            <person name="Weiss R.B."/>
            <person name="Heddi A."/>
            <person name="Moya A."/>
            <person name="Dale C."/>
        </authorList>
    </citation>
    <scope>NUCLEOTIDE SEQUENCE [LARGE SCALE GENOMIC DNA]</scope>
    <source>
        <strain evidence="3 4">HS1</strain>
    </source>
</reference>
<dbReference type="InterPro" id="IPR000873">
    <property type="entry name" value="AMP-dep_synth/lig_dom"/>
</dbReference>
<feature type="domain" description="AMP-dependent synthetase/ligase" evidence="1">
    <location>
        <begin position="16"/>
        <end position="356"/>
    </location>
</feature>
<organism evidence="3 4">
    <name type="scientific">Sodalis praecaptivus</name>
    <dbReference type="NCBI Taxonomy" id="1239307"/>
    <lineage>
        <taxon>Bacteria</taxon>
        <taxon>Pseudomonadati</taxon>
        <taxon>Pseudomonadota</taxon>
        <taxon>Gammaproteobacteria</taxon>
        <taxon>Enterobacterales</taxon>
        <taxon>Bruguierivoracaceae</taxon>
        <taxon>Sodalis</taxon>
    </lineage>
</organism>
<name>W0HNC1_9GAMM</name>
<dbReference type="InterPro" id="IPR042099">
    <property type="entry name" value="ANL_N_sf"/>
</dbReference>
<keyword evidence="3" id="KW-0436">Ligase</keyword>
<dbReference type="Proteomes" id="UP000019028">
    <property type="component" value="Chromosome"/>
</dbReference>
<dbReference type="PANTHER" id="PTHR43767">
    <property type="entry name" value="LONG-CHAIN-FATTY-ACID--COA LIGASE"/>
    <property type="match status" value="1"/>
</dbReference>
<dbReference type="Pfam" id="PF00501">
    <property type="entry name" value="AMP-binding"/>
    <property type="match status" value="1"/>
</dbReference>
<keyword evidence="4" id="KW-1185">Reference proteome</keyword>
<dbReference type="Gene3D" id="3.30.300.30">
    <property type="match status" value="1"/>
</dbReference>
<gene>
    <name evidence="3" type="ORF">Sant_0213</name>
</gene>
<sequence>MWQNLGKIIGSDLSNNDPALIDCVDFDNPRTYTFSDIDNQADACARGLVKRGLAKGDCVAILSINRAEYLIAYLGIMRAGMVAVPLNYKLATETLHFILQDCNAKFALVDGPRQQELPPATPSVRLDSAEWKAFLDPGAFDTVAPADDTCAMILYTSGSTGRPKGVKLSHRGHIWTLTSRLLHRRDLSGERMIIAAPMFHMNALGNCKFALAGHACIVLLPNFQTRQFIAAIDRHRVTWITSVPTMMAMVVSETEALSQIKTAQVKFIRMGSAPATQQLYRSVQAAFPNATLAGGYGTTEAGPIVFGPTGGRKLPNDGGLGWPLPEVEVRLVDENGADASEGVLWMRTPANMLGYLNLPEKTAQVLTNDGWYISGDLFRRDESGCYYFIGRADDMFNCGGENIWPGEVEQVIEHIPEVMQACVVPINDDVKGQKPVAFVVRHQGKQITEEEIKRFVLAHAPAYQHPRRVFFLDALPLAATNKIDRKQLIQRAEANVK</sequence>
<feature type="domain" description="AMP-binding enzyme C-terminal" evidence="2">
    <location>
        <begin position="407"/>
        <end position="482"/>
    </location>
</feature>
<evidence type="ECO:0000259" key="2">
    <source>
        <dbReference type="Pfam" id="PF13193"/>
    </source>
</evidence>
<protein>
    <submittedName>
        <fullName evidence="3">Putative acid CoA ligase</fullName>
    </submittedName>
</protein>
<evidence type="ECO:0000259" key="1">
    <source>
        <dbReference type="Pfam" id="PF00501"/>
    </source>
</evidence>